<feature type="compositionally biased region" description="Polar residues" evidence="1">
    <location>
        <begin position="1"/>
        <end position="15"/>
    </location>
</feature>
<sequence length="249" mass="26541">MPFPWFTSSTSTNDSRPPHLHSSSAAIISRSSSGRGGRHYPGISGAAGSTSLSTSLPSSRLDDVRAKTRTSYLRKELTQSHNIDLSGGRLNRSNTTRRVGSSAPPTTTVPVAAATSIGEFRRRGVIVAVEDDLSAHTPPASLSSSRHRIDQGLIDASRLSPKHILSGTMGGGEDTNIEKMVVPSLGNDTVGDNVPSSHKRWWSMMPNIMGSEGMSNATKDTAHESDAAAVNPSTNHRRSVSYNTKFHVP</sequence>
<organism evidence="2 3">
    <name type="scientific">Discostella pseudostelligera</name>
    <dbReference type="NCBI Taxonomy" id="259834"/>
    <lineage>
        <taxon>Eukaryota</taxon>
        <taxon>Sar</taxon>
        <taxon>Stramenopiles</taxon>
        <taxon>Ochrophyta</taxon>
        <taxon>Bacillariophyta</taxon>
        <taxon>Coscinodiscophyceae</taxon>
        <taxon>Thalassiosirophycidae</taxon>
        <taxon>Stephanodiscales</taxon>
        <taxon>Stephanodiscaceae</taxon>
        <taxon>Discostella</taxon>
    </lineage>
</organism>
<feature type="region of interest" description="Disordered" evidence="1">
    <location>
        <begin position="1"/>
        <end position="63"/>
    </location>
</feature>
<evidence type="ECO:0000313" key="2">
    <source>
        <dbReference type="EMBL" id="KAL3770186.1"/>
    </source>
</evidence>
<proteinExistence type="predicted"/>
<dbReference type="EMBL" id="JALLBG020000044">
    <property type="protein sequence ID" value="KAL3770186.1"/>
    <property type="molecule type" value="Genomic_DNA"/>
</dbReference>
<accession>A0ABD3N578</accession>
<gene>
    <name evidence="2" type="ORF">ACHAWU_009126</name>
</gene>
<comment type="caution">
    <text evidence="2">The sequence shown here is derived from an EMBL/GenBank/DDBJ whole genome shotgun (WGS) entry which is preliminary data.</text>
</comment>
<feature type="compositionally biased region" description="Low complexity" evidence="1">
    <location>
        <begin position="44"/>
        <end position="59"/>
    </location>
</feature>
<dbReference type="AlphaFoldDB" id="A0ABD3N578"/>
<evidence type="ECO:0000313" key="3">
    <source>
        <dbReference type="Proteomes" id="UP001530293"/>
    </source>
</evidence>
<evidence type="ECO:0000256" key="1">
    <source>
        <dbReference type="SAM" id="MobiDB-lite"/>
    </source>
</evidence>
<protein>
    <submittedName>
        <fullName evidence="2">Uncharacterized protein</fullName>
    </submittedName>
</protein>
<feature type="compositionally biased region" description="Low complexity" evidence="1">
    <location>
        <begin position="22"/>
        <end position="33"/>
    </location>
</feature>
<feature type="region of interest" description="Disordered" evidence="1">
    <location>
        <begin position="213"/>
        <end position="249"/>
    </location>
</feature>
<name>A0ABD3N578_9STRA</name>
<feature type="region of interest" description="Disordered" evidence="1">
    <location>
        <begin position="79"/>
        <end position="108"/>
    </location>
</feature>
<feature type="compositionally biased region" description="Polar residues" evidence="1">
    <location>
        <begin position="240"/>
        <end position="249"/>
    </location>
</feature>
<dbReference type="Proteomes" id="UP001530293">
    <property type="component" value="Unassembled WGS sequence"/>
</dbReference>
<keyword evidence="3" id="KW-1185">Reference proteome</keyword>
<reference evidence="2 3" key="1">
    <citation type="submission" date="2024-10" db="EMBL/GenBank/DDBJ databases">
        <title>Updated reference genomes for cyclostephanoid diatoms.</title>
        <authorList>
            <person name="Roberts W.R."/>
            <person name="Alverson A.J."/>
        </authorList>
    </citation>
    <scope>NUCLEOTIDE SEQUENCE [LARGE SCALE GENOMIC DNA]</scope>
    <source>
        <strain evidence="2 3">AJA232-27</strain>
    </source>
</reference>